<evidence type="ECO:0000256" key="1">
    <source>
        <dbReference type="ARBA" id="ARBA00022884"/>
    </source>
</evidence>
<dbReference type="OMA" id="MERQPQF"/>
<dbReference type="InterPro" id="IPR012677">
    <property type="entry name" value="Nucleotide-bd_a/b_plait_sf"/>
</dbReference>
<keyword evidence="1 2" id="KW-0694">RNA-binding</keyword>
<name>A0A8D0BEV4_SALMN</name>
<dbReference type="Proteomes" id="UP000694421">
    <property type="component" value="Unplaced"/>
</dbReference>
<evidence type="ECO:0000256" key="2">
    <source>
        <dbReference type="PROSITE-ProRule" id="PRU00176"/>
    </source>
</evidence>
<keyword evidence="5" id="KW-1185">Reference proteome</keyword>
<reference evidence="4" key="1">
    <citation type="submission" date="2025-08" db="UniProtKB">
        <authorList>
            <consortium name="Ensembl"/>
        </authorList>
    </citation>
    <scope>IDENTIFICATION</scope>
</reference>
<protein>
    <recommendedName>
        <fullName evidence="3">RRM domain-containing protein</fullName>
    </recommendedName>
</protein>
<evidence type="ECO:0000313" key="5">
    <source>
        <dbReference type="Proteomes" id="UP000694421"/>
    </source>
</evidence>
<accession>A0A8D0BEV4</accession>
<dbReference type="Gene3D" id="3.30.70.330">
    <property type="match status" value="1"/>
</dbReference>
<organism evidence="4 5">
    <name type="scientific">Salvator merianae</name>
    <name type="common">Argentine black and white tegu</name>
    <name type="synonym">Tupinambis merianae</name>
    <dbReference type="NCBI Taxonomy" id="96440"/>
    <lineage>
        <taxon>Eukaryota</taxon>
        <taxon>Metazoa</taxon>
        <taxon>Chordata</taxon>
        <taxon>Craniata</taxon>
        <taxon>Vertebrata</taxon>
        <taxon>Euteleostomi</taxon>
        <taxon>Lepidosauria</taxon>
        <taxon>Squamata</taxon>
        <taxon>Bifurcata</taxon>
        <taxon>Unidentata</taxon>
        <taxon>Episquamata</taxon>
        <taxon>Laterata</taxon>
        <taxon>Teiioidea</taxon>
        <taxon>Teiidae</taxon>
        <taxon>Salvator</taxon>
    </lineage>
</organism>
<reference evidence="4" key="2">
    <citation type="submission" date="2025-09" db="UniProtKB">
        <authorList>
            <consortium name="Ensembl"/>
        </authorList>
    </citation>
    <scope>IDENTIFICATION</scope>
</reference>
<feature type="domain" description="RRM" evidence="3">
    <location>
        <begin position="38"/>
        <end position="115"/>
    </location>
</feature>
<dbReference type="InterPro" id="IPR000504">
    <property type="entry name" value="RRM_dom"/>
</dbReference>
<dbReference type="GO" id="GO:0003723">
    <property type="term" value="F:RNA binding"/>
    <property type="evidence" value="ECO:0007669"/>
    <property type="project" value="UniProtKB-UniRule"/>
</dbReference>
<dbReference type="GeneTree" id="ENSGT00390000008624"/>
<dbReference type="InterPro" id="IPR052462">
    <property type="entry name" value="SLIRP/GR-RBP-like"/>
</dbReference>
<dbReference type="Ensembl" id="ENSSMRT00000007415.1">
    <property type="protein sequence ID" value="ENSSMRP00000006324.1"/>
    <property type="gene ID" value="ENSSMRG00000005121.1"/>
</dbReference>
<dbReference type="SUPFAM" id="SSF54928">
    <property type="entry name" value="RNA-binding domain, RBD"/>
    <property type="match status" value="1"/>
</dbReference>
<evidence type="ECO:0000259" key="3">
    <source>
        <dbReference type="PROSITE" id="PS50102"/>
    </source>
</evidence>
<dbReference type="InterPro" id="IPR035979">
    <property type="entry name" value="RBD_domain_sf"/>
</dbReference>
<proteinExistence type="predicted"/>
<sequence>MERQPQFQKQSKVSFLFLIVIRRIPLLTEDFLKQQSSMPIFVFHIPWTVAKDGVREYFGQFDIVRRCSLPFDRETGFHKGLCWVEFSSAEAVSNALQNGTHITEGVKLLVQINEHPNRRIADNS</sequence>
<dbReference type="SMART" id="SM00360">
    <property type="entry name" value="RRM"/>
    <property type="match status" value="1"/>
</dbReference>
<dbReference type="AlphaFoldDB" id="A0A8D0BEV4"/>
<evidence type="ECO:0000313" key="4">
    <source>
        <dbReference type="Ensembl" id="ENSSMRP00000006324.1"/>
    </source>
</evidence>
<dbReference type="Pfam" id="PF00076">
    <property type="entry name" value="RRM_1"/>
    <property type="match status" value="1"/>
</dbReference>
<dbReference type="PROSITE" id="PS50102">
    <property type="entry name" value="RRM"/>
    <property type="match status" value="1"/>
</dbReference>
<dbReference type="PANTHER" id="PTHR48027">
    <property type="entry name" value="HETEROGENEOUS NUCLEAR RIBONUCLEOPROTEIN 87F-RELATED"/>
    <property type="match status" value="1"/>
</dbReference>